<dbReference type="InterPro" id="IPR003439">
    <property type="entry name" value="ABC_transporter-like_ATP-bd"/>
</dbReference>
<dbReference type="Pfam" id="PF00005">
    <property type="entry name" value="ABC_tran"/>
    <property type="match status" value="1"/>
</dbReference>
<dbReference type="SMART" id="SM00382">
    <property type="entry name" value="AAA"/>
    <property type="match status" value="1"/>
</dbReference>
<gene>
    <name evidence="5" type="ORF">S01H1_20142</name>
</gene>
<evidence type="ECO:0000256" key="3">
    <source>
        <dbReference type="ARBA" id="ARBA00022840"/>
    </source>
</evidence>
<dbReference type="GO" id="GO:0005524">
    <property type="term" value="F:ATP binding"/>
    <property type="evidence" value="ECO:0007669"/>
    <property type="project" value="UniProtKB-KW"/>
</dbReference>
<evidence type="ECO:0000256" key="2">
    <source>
        <dbReference type="ARBA" id="ARBA00022741"/>
    </source>
</evidence>
<sequence length="240" mass="26598">MLLKVEELTKSFGGLIAIDSMSFEVEKGSIIGLIGPNGAGKTTLFEVISGFQRPTSGNCYFKEERIDNLKPHQICFRGIGRTFQIPQIFPSFTVFETVLVAALLHLSIQEARDRTHDVLETVGLSAKAEEITENLTIPEQKRLEVGRALASNPELLLLDEVMSGLNVVESKEMIELIKRLQDQGMTFILVEHVMHIIMGLCERIVVLNFGKKIAEGTPEEIANNEQVIEAYLGREGSTVA</sequence>
<dbReference type="EMBL" id="BARS01010975">
    <property type="protein sequence ID" value="GAF98841.1"/>
    <property type="molecule type" value="Genomic_DNA"/>
</dbReference>
<evidence type="ECO:0000313" key="5">
    <source>
        <dbReference type="EMBL" id="GAF98841.1"/>
    </source>
</evidence>
<comment type="caution">
    <text evidence="5">The sequence shown here is derived from an EMBL/GenBank/DDBJ whole genome shotgun (WGS) entry which is preliminary data.</text>
</comment>
<feature type="domain" description="ABC transporter" evidence="4">
    <location>
        <begin position="3"/>
        <end position="234"/>
    </location>
</feature>
<evidence type="ECO:0000256" key="1">
    <source>
        <dbReference type="ARBA" id="ARBA00022448"/>
    </source>
</evidence>
<accession>X0UHR2</accession>
<dbReference type="InterPro" id="IPR032823">
    <property type="entry name" value="BCA_ABC_TP_C"/>
</dbReference>
<organism evidence="5">
    <name type="scientific">marine sediment metagenome</name>
    <dbReference type="NCBI Taxonomy" id="412755"/>
    <lineage>
        <taxon>unclassified sequences</taxon>
        <taxon>metagenomes</taxon>
        <taxon>ecological metagenomes</taxon>
    </lineage>
</organism>
<dbReference type="GO" id="GO:0005886">
    <property type="term" value="C:plasma membrane"/>
    <property type="evidence" value="ECO:0007669"/>
    <property type="project" value="TreeGrafter"/>
</dbReference>
<keyword evidence="1" id="KW-0813">Transport</keyword>
<dbReference type="FunFam" id="3.40.50.300:FF:000421">
    <property type="entry name" value="Branched-chain amino acid ABC transporter ATP-binding protein"/>
    <property type="match status" value="1"/>
</dbReference>
<reference evidence="5" key="1">
    <citation type="journal article" date="2014" name="Front. Microbiol.">
        <title>High frequency of phylogenetically diverse reductive dehalogenase-homologous genes in deep subseafloor sedimentary metagenomes.</title>
        <authorList>
            <person name="Kawai M."/>
            <person name="Futagami T."/>
            <person name="Toyoda A."/>
            <person name="Takaki Y."/>
            <person name="Nishi S."/>
            <person name="Hori S."/>
            <person name="Arai W."/>
            <person name="Tsubouchi T."/>
            <person name="Morono Y."/>
            <person name="Uchiyama I."/>
            <person name="Ito T."/>
            <person name="Fujiyama A."/>
            <person name="Inagaki F."/>
            <person name="Takami H."/>
        </authorList>
    </citation>
    <scope>NUCLEOTIDE SEQUENCE</scope>
    <source>
        <strain evidence="5">Expedition CK06-06</strain>
    </source>
</reference>
<dbReference type="GO" id="GO:0016887">
    <property type="term" value="F:ATP hydrolysis activity"/>
    <property type="evidence" value="ECO:0007669"/>
    <property type="project" value="InterPro"/>
</dbReference>
<dbReference type="Gene3D" id="3.40.50.300">
    <property type="entry name" value="P-loop containing nucleotide triphosphate hydrolases"/>
    <property type="match status" value="1"/>
</dbReference>
<dbReference type="CDD" id="cd03219">
    <property type="entry name" value="ABC_Mj1267_LivG_branched"/>
    <property type="match status" value="1"/>
</dbReference>
<protein>
    <recommendedName>
        <fullName evidence="4">ABC transporter domain-containing protein</fullName>
    </recommendedName>
</protein>
<dbReference type="SUPFAM" id="SSF52540">
    <property type="entry name" value="P-loop containing nucleoside triphosphate hydrolases"/>
    <property type="match status" value="1"/>
</dbReference>
<dbReference type="InterPro" id="IPR003593">
    <property type="entry name" value="AAA+_ATPase"/>
</dbReference>
<dbReference type="PANTHER" id="PTHR45772">
    <property type="entry name" value="CONSERVED COMPONENT OF ABC TRANSPORTER FOR NATURAL AMINO ACIDS-RELATED"/>
    <property type="match status" value="1"/>
</dbReference>
<proteinExistence type="predicted"/>
<dbReference type="PROSITE" id="PS50893">
    <property type="entry name" value="ABC_TRANSPORTER_2"/>
    <property type="match status" value="1"/>
</dbReference>
<dbReference type="InterPro" id="IPR027417">
    <property type="entry name" value="P-loop_NTPase"/>
</dbReference>
<keyword evidence="3" id="KW-0067">ATP-binding</keyword>
<dbReference type="PANTHER" id="PTHR45772:SF9">
    <property type="entry name" value="CONSERVED COMPONENT OF ABC TRANSPORTER FOR NATURAL AMINO ACIDS"/>
    <property type="match status" value="1"/>
</dbReference>
<dbReference type="Pfam" id="PF12399">
    <property type="entry name" value="BCA_ABC_TP_C"/>
    <property type="match status" value="1"/>
</dbReference>
<evidence type="ECO:0000259" key="4">
    <source>
        <dbReference type="PROSITE" id="PS50893"/>
    </source>
</evidence>
<dbReference type="InterPro" id="IPR051120">
    <property type="entry name" value="ABC_AA/LPS_Transport"/>
</dbReference>
<keyword evidence="2" id="KW-0547">Nucleotide-binding</keyword>
<dbReference type="AlphaFoldDB" id="X0UHR2"/>
<name>X0UHR2_9ZZZZ</name>